<evidence type="ECO:0000313" key="3">
    <source>
        <dbReference type="Proteomes" id="UP000737018"/>
    </source>
</evidence>
<feature type="non-terminal residue" evidence="2">
    <location>
        <position position="1"/>
    </location>
</feature>
<accession>A0A8J4RH34</accession>
<dbReference type="Proteomes" id="UP000737018">
    <property type="component" value="Unassembled WGS sequence"/>
</dbReference>
<dbReference type="AlphaFoldDB" id="A0A8J4RH34"/>
<protein>
    <submittedName>
        <fullName evidence="2">Uncharacterized protein</fullName>
    </submittedName>
</protein>
<feature type="region of interest" description="Disordered" evidence="1">
    <location>
        <begin position="1"/>
        <end position="42"/>
    </location>
</feature>
<evidence type="ECO:0000256" key="1">
    <source>
        <dbReference type="SAM" id="MobiDB-lite"/>
    </source>
</evidence>
<reference evidence="2" key="1">
    <citation type="submission" date="2020-03" db="EMBL/GenBank/DDBJ databases">
        <title>Castanea mollissima Vanexum genome sequencing.</title>
        <authorList>
            <person name="Staton M."/>
        </authorList>
    </citation>
    <scope>NUCLEOTIDE SEQUENCE</scope>
    <source>
        <tissue evidence="2">Leaf</tissue>
    </source>
</reference>
<gene>
    <name evidence="2" type="ORF">CMV_011642</name>
</gene>
<comment type="caution">
    <text evidence="2">The sequence shown here is derived from an EMBL/GenBank/DDBJ whole genome shotgun (WGS) entry which is preliminary data.</text>
</comment>
<proteinExistence type="predicted"/>
<feature type="region of interest" description="Disordered" evidence="1">
    <location>
        <begin position="99"/>
        <end position="124"/>
    </location>
</feature>
<feature type="compositionally biased region" description="Polar residues" evidence="1">
    <location>
        <begin position="30"/>
        <end position="42"/>
    </location>
</feature>
<feature type="compositionally biased region" description="Basic and acidic residues" evidence="1">
    <location>
        <begin position="109"/>
        <end position="124"/>
    </location>
</feature>
<name>A0A8J4RH34_9ROSI</name>
<organism evidence="2 3">
    <name type="scientific">Castanea mollissima</name>
    <name type="common">Chinese chestnut</name>
    <dbReference type="NCBI Taxonomy" id="60419"/>
    <lineage>
        <taxon>Eukaryota</taxon>
        <taxon>Viridiplantae</taxon>
        <taxon>Streptophyta</taxon>
        <taxon>Embryophyta</taxon>
        <taxon>Tracheophyta</taxon>
        <taxon>Spermatophyta</taxon>
        <taxon>Magnoliopsida</taxon>
        <taxon>eudicotyledons</taxon>
        <taxon>Gunneridae</taxon>
        <taxon>Pentapetalae</taxon>
        <taxon>rosids</taxon>
        <taxon>fabids</taxon>
        <taxon>Fagales</taxon>
        <taxon>Fagaceae</taxon>
        <taxon>Castanea</taxon>
    </lineage>
</organism>
<sequence length="124" mass="13932">LKHQFNPWRQTPVIKSHNPWQASKSHDPRQQTQAGKTSPSNSAIATVAFKICHRHRHLQNLTSPSSPSSSAIAAIIFKLCHCLQASPLSETTEMGERGKINIFGLGRKQQGEERREKKKVEGQR</sequence>
<dbReference type="EMBL" id="JRKL02001432">
    <property type="protein sequence ID" value="KAF3964021.1"/>
    <property type="molecule type" value="Genomic_DNA"/>
</dbReference>
<keyword evidence="3" id="KW-1185">Reference proteome</keyword>
<evidence type="ECO:0000313" key="2">
    <source>
        <dbReference type="EMBL" id="KAF3964021.1"/>
    </source>
</evidence>